<reference evidence="2" key="1">
    <citation type="submission" date="2008-12" db="EMBL/GenBank/DDBJ databases">
        <title>Annotation of Streptomyces ghanaensis ATCC 14672.</title>
        <authorList>
            <consortium name="The Broad Institute Genome Sequencing Platform"/>
            <consortium name="Broad Institute Microbial Sequencing Center"/>
            <person name="Fischbach M."/>
            <person name="Ward D."/>
            <person name="Young S."/>
            <person name="Kodira C.D."/>
            <person name="Zeng Q."/>
            <person name="Koehrsen M."/>
            <person name="Godfrey P."/>
            <person name="Alvarado L."/>
            <person name="Berlin A.M."/>
            <person name="Borenstein D."/>
            <person name="Chen Z."/>
            <person name="Engels R."/>
            <person name="Freedman E."/>
            <person name="Gellesch M."/>
            <person name="Goldberg J."/>
            <person name="Griggs A."/>
            <person name="Gujja S."/>
            <person name="Heiman D.I."/>
            <person name="Hepburn T.A."/>
            <person name="Howarth C."/>
            <person name="Jen D."/>
            <person name="Larson L."/>
            <person name="Lewis B."/>
            <person name="Mehta T."/>
            <person name="Park D."/>
            <person name="Pearson M."/>
            <person name="Roberts A."/>
            <person name="Saif S."/>
            <person name="Shea T.D."/>
            <person name="Shenoy N."/>
            <person name="Sisk P."/>
            <person name="Stolte C."/>
            <person name="Sykes S.N."/>
            <person name="Walk T."/>
            <person name="White J."/>
            <person name="Yandava C."/>
            <person name="Straight P."/>
            <person name="Clardy J."/>
            <person name="Hung D."/>
            <person name="Kolter R."/>
            <person name="Mekalanos J."/>
            <person name="Walker S."/>
            <person name="Walsh C.T."/>
            <person name="Wieland B.L.C."/>
            <person name="Ilzarbe M."/>
            <person name="Galagan J."/>
            <person name="Nusbaum C."/>
            <person name="Birren B."/>
        </authorList>
    </citation>
    <scope>NUCLEOTIDE SEQUENCE [LARGE SCALE GENOMIC DNA]</scope>
    <source>
        <strain evidence="2">ATCC 14672 / DSM 40746 / JCM 4963 / KCTC 9882 / NRRL B-12104 / FH 1290</strain>
    </source>
</reference>
<organism evidence="1 2">
    <name type="scientific">Streptomyces viridosporus (strain ATCC 14672 / DSM 40746 / JCM 4963 / KCTC 9882 / NRRL B-12104 / FH 1290)</name>
    <name type="common">Streptomyces ghanaensis</name>
    <dbReference type="NCBI Taxonomy" id="566461"/>
    <lineage>
        <taxon>Bacteria</taxon>
        <taxon>Bacillati</taxon>
        <taxon>Actinomycetota</taxon>
        <taxon>Actinomycetes</taxon>
        <taxon>Kitasatosporales</taxon>
        <taxon>Streptomycetaceae</taxon>
        <taxon>Streptomyces</taxon>
    </lineage>
</organism>
<accession>D5ZP17</accession>
<proteinExistence type="predicted"/>
<name>D5ZP17_STRV1</name>
<sequence>MTTCPDLRFRPPGLWRQVVGQARRAPGRAVDKSETLRTLIRLADADDQVADHIARALTLLGLT</sequence>
<dbReference type="Proteomes" id="UP000003824">
    <property type="component" value="Unassembled WGS sequence"/>
</dbReference>
<dbReference type="EMBL" id="DS999641">
    <property type="protein sequence ID" value="EFE72298.2"/>
    <property type="molecule type" value="Genomic_DNA"/>
</dbReference>
<evidence type="ECO:0000313" key="2">
    <source>
        <dbReference type="Proteomes" id="UP000003824"/>
    </source>
</evidence>
<protein>
    <submittedName>
        <fullName evidence="1">Predicted protein</fullName>
    </submittedName>
</protein>
<gene>
    <name evidence="1" type="ORF">SSFG_07533</name>
</gene>
<evidence type="ECO:0000313" key="1">
    <source>
        <dbReference type="EMBL" id="EFE72298.2"/>
    </source>
</evidence>
<dbReference type="AlphaFoldDB" id="D5ZP17"/>